<evidence type="ECO:0000313" key="1">
    <source>
        <dbReference type="EMBL" id="CAH0404195.1"/>
    </source>
</evidence>
<gene>
    <name evidence="1" type="ORF">CHILSU_LOCUS7512</name>
</gene>
<name>A0ABN8BCM2_CHISP</name>
<protein>
    <recommendedName>
        <fullName evidence="3">CCHC-type domain-containing protein</fullName>
    </recommendedName>
</protein>
<evidence type="ECO:0008006" key="3">
    <source>
        <dbReference type="Google" id="ProtNLM"/>
    </source>
</evidence>
<accession>A0ABN8BCM2</accession>
<keyword evidence="2" id="KW-1185">Reference proteome</keyword>
<reference evidence="1" key="1">
    <citation type="submission" date="2021-12" db="EMBL/GenBank/DDBJ databases">
        <authorList>
            <person name="King R."/>
        </authorList>
    </citation>
    <scope>NUCLEOTIDE SEQUENCE</scope>
</reference>
<dbReference type="Gene3D" id="4.10.60.10">
    <property type="entry name" value="Zinc finger, CCHC-type"/>
    <property type="match status" value="1"/>
</dbReference>
<dbReference type="Proteomes" id="UP001153292">
    <property type="component" value="Chromosome 27"/>
</dbReference>
<proteinExistence type="predicted"/>
<evidence type="ECO:0000313" key="2">
    <source>
        <dbReference type="Proteomes" id="UP001153292"/>
    </source>
</evidence>
<dbReference type="EMBL" id="OU963920">
    <property type="protein sequence ID" value="CAH0404195.1"/>
    <property type="molecule type" value="Genomic_DNA"/>
</dbReference>
<organism evidence="1 2">
    <name type="scientific">Chilo suppressalis</name>
    <name type="common">Asiatic rice borer moth</name>
    <dbReference type="NCBI Taxonomy" id="168631"/>
    <lineage>
        <taxon>Eukaryota</taxon>
        <taxon>Metazoa</taxon>
        <taxon>Ecdysozoa</taxon>
        <taxon>Arthropoda</taxon>
        <taxon>Hexapoda</taxon>
        <taxon>Insecta</taxon>
        <taxon>Pterygota</taxon>
        <taxon>Neoptera</taxon>
        <taxon>Endopterygota</taxon>
        <taxon>Lepidoptera</taxon>
        <taxon>Glossata</taxon>
        <taxon>Ditrysia</taxon>
        <taxon>Pyraloidea</taxon>
        <taxon>Crambidae</taxon>
        <taxon>Crambinae</taxon>
        <taxon>Chilo</taxon>
    </lineage>
</organism>
<dbReference type="SUPFAM" id="SSF57756">
    <property type="entry name" value="Retrovirus zinc finger-like domains"/>
    <property type="match status" value="1"/>
</dbReference>
<dbReference type="InterPro" id="IPR036875">
    <property type="entry name" value="Znf_CCHC_sf"/>
</dbReference>
<sequence length="167" mass="17865">MSGTDSRGEIADSGLGLPATAAPQRPLFQLLGVARDVTDAQVLESIDTQNAGLLEGVPEGERRARVDRRVRGRIGAHSGVILEIDPKTWAALIDKKVRVGYQMVPAVGQSPVTQCYRCLGFGHLATSCSAEQPTCGYCGDPHDTREWPQSAPTAAYLILETPLTPPE</sequence>